<evidence type="ECO:0000256" key="1">
    <source>
        <dbReference type="ARBA" id="ARBA00001962"/>
    </source>
</evidence>
<dbReference type="GO" id="GO:0016491">
    <property type="term" value="F:oxidoreductase activity"/>
    <property type="evidence" value="ECO:0007669"/>
    <property type="project" value="UniProtKB-KW"/>
</dbReference>
<evidence type="ECO:0000256" key="2">
    <source>
        <dbReference type="ARBA" id="ARBA00022714"/>
    </source>
</evidence>
<reference evidence="10" key="1">
    <citation type="submission" date="2016-03" db="EMBL/GenBank/DDBJ databases">
        <title>Complete genome sequence of Solimmundus cernigliae, representing a novel lineage of polycyclic aromatic hydrocarbon degraders within the Gammaproteobacteria.</title>
        <authorList>
            <person name="Singleton D.R."/>
            <person name="Dickey A.N."/>
            <person name="Scholl E.H."/>
            <person name="Wright F.A."/>
            <person name="Aitken M.D."/>
        </authorList>
    </citation>
    <scope>NUCLEOTIDE SEQUENCE [LARGE SCALE GENOMIC DNA]</scope>
    <source>
        <strain evidence="10">TR3.2</strain>
    </source>
</reference>
<keyword evidence="5" id="KW-0408">Iron</keyword>
<feature type="region of interest" description="Disordered" evidence="7">
    <location>
        <begin position="1"/>
        <end position="23"/>
    </location>
</feature>
<dbReference type="CDD" id="cd00680">
    <property type="entry name" value="RHO_alpha_C"/>
    <property type="match status" value="1"/>
</dbReference>
<dbReference type="GO" id="GO:0005506">
    <property type="term" value="F:iron ion binding"/>
    <property type="evidence" value="ECO:0007669"/>
    <property type="project" value="InterPro"/>
</dbReference>
<evidence type="ECO:0000256" key="3">
    <source>
        <dbReference type="ARBA" id="ARBA00022723"/>
    </source>
</evidence>
<evidence type="ECO:0000256" key="6">
    <source>
        <dbReference type="ARBA" id="ARBA00023014"/>
    </source>
</evidence>
<dbReference type="GO" id="GO:0051537">
    <property type="term" value="F:2 iron, 2 sulfur cluster binding"/>
    <property type="evidence" value="ECO:0007669"/>
    <property type="project" value="UniProtKB-KW"/>
</dbReference>
<dbReference type="SUPFAM" id="SSF50022">
    <property type="entry name" value="ISP domain"/>
    <property type="match status" value="1"/>
</dbReference>
<dbReference type="Gene3D" id="3.90.380.10">
    <property type="entry name" value="Naphthalene 1,2-dioxygenase Alpha Subunit, Chain A, domain 1"/>
    <property type="match status" value="1"/>
</dbReference>
<evidence type="ECO:0000256" key="4">
    <source>
        <dbReference type="ARBA" id="ARBA00023002"/>
    </source>
</evidence>
<keyword evidence="6" id="KW-0411">Iron-sulfur</keyword>
<gene>
    <name evidence="9" type="ORF">PG2T_09130</name>
</gene>
<feature type="domain" description="Rieske" evidence="8">
    <location>
        <begin position="47"/>
        <end position="157"/>
    </location>
</feature>
<evidence type="ECO:0000313" key="9">
    <source>
        <dbReference type="EMBL" id="ANX04321.1"/>
    </source>
</evidence>
<evidence type="ECO:0000256" key="7">
    <source>
        <dbReference type="SAM" id="MobiDB-lite"/>
    </source>
</evidence>
<dbReference type="Proteomes" id="UP000092952">
    <property type="component" value="Chromosome"/>
</dbReference>
<dbReference type="InterPro" id="IPR017941">
    <property type="entry name" value="Rieske_2Fe-2S"/>
</dbReference>
<dbReference type="PANTHER" id="PTHR43756">
    <property type="entry name" value="CHOLINE MONOOXYGENASE, CHLOROPLASTIC"/>
    <property type="match status" value="1"/>
</dbReference>
<keyword evidence="10" id="KW-1185">Reference proteome</keyword>
<proteinExistence type="predicted"/>
<keyword evidence="3" id="KW-0479">Metal-binding</keyword>
<dbReference type="EMBL" id="CP014671">
    <property type="protein sequence ID" value="ANX04321.1"/>
    <property type="molecule type" value="Genomic_DNA"/>
</dbReference>
<keyword evidence="4" id="KW-0560">Oxidoreductase</keyword>
<sequence length="401" mass="45204">MNAPAGRPQCGHTQAFGLDTGPVSTAPVIEPEFFAREREAIFRHQWFNLLKRADEIPNPGDFFVRDIEVLGTSVVVARGPDGQVRAFHNVCTHRGNRLVRAADGCVKGWQCDFHGWTYATDGTVQFVPDEGQFFDLDKSKMGLPSVHLDTWAGFLFVNFDDAPRQTLEQAMGDFNQDLKPFPFDQMICAGRWRYHVKANWKVTMNAFQEGYHVAFVHKRSAPDAFTGTDNPYCNISHMKLQPNGNQHLSVPGNPAHDLSPTEQIAFKFGSTFTQGTGGRGAYPGTQQDKSADWGFELNILFPFSRINVGAGWYYLDAFWPVSQNETVYELAYYFPKPKSAAEMISQEFSKIVLRDLSREDLYTNEVTQRALNSGAIKNITLSDQEAAVRHLYRTVERLVGR</sequence>
<dbReference type="SUPFAM" id="SSF55961">
    <property type="entry name" value="Bet v1-like"/>
    <property type="match status" value="1"/>
</dbReference>
<dbReference type="AlphaFoldDB" id="A0A1B1YU35"/>
<evidence type="ECO:0000256" key="5">
    <source>
        <dbReference type="ARBA" id="ARBA00023004"/>
    </source>
</evidence>
<dbReference type="PROSITE" id="PS51296">
    <property type="entry name" value="RIESKE"/>
    <property type="match status" value="1"/>
</dbReference>
<evidence type="ECO:0000313" key="10">
    <source>
        <dbReference type="Proteomes" id="UP000092952"/>
    </source>
</evidence>
<dbReference type="Gene3D" id="2.102.10.10">
    <property type="entry name" value="Rieske [2Fe-2S] iron-sulphur domain"/>
    <property type="match status" value="1"/>
</dbReference>
<dbReference type="InterPro" id="IPR036922">
    <property type="entry name" value="Rieske_2Fe-2S_sf"/>
</dbReference>
<dbReference type="Pfam" id="PF00848">
    <property type="entry name" value="Ring_hydroxyl_A"/>
    <property type="match status" value="1"/>
</dbReference>
<organism evidence="9 10">
    <name type="scientific">Immundisolibacter cernigliae</name>
    <dbReference type="NCBI Taxonomy" id="1810504"/>
    <lineage>
        <taxon>Bacteria</taxon>
        <taxon>Pseudomonadati</taxon>
        <taxon>Pseudomonadota</taxon>
        <taxon>Gammaproteobacteria</taxon>
        <taxon>Immundisolibacterales</taxon>
        <taxon>Immundisolibacteraceae</taxon>
        <taxon>Immundisolibacter</taxon>
    </lineage>
</organism>
<keyword evidence="2" id="KW-0001">2Fe-2S</keyword>
<dbReference type="Pfam" id="PF00355">
    <property type="entry name" value="Rieske"/>
    <property type="match status" value="1"/>
</dbReference>
<dbReference type="KEGG" id="gbi:PG2T_09130"/>
<dbReference type="OrthoDB" id="9769355at2"/>
<dbReference type="RefSeq" id="WP_068804408.1">
    <property type="nucleotide sequence ID" value="NZ_CP014671.1"/>
</dbReference>
<dbReference type="InParanoid" id="A0A1B1YU35"/>
<dbReference type="CDD" id="cd03469">
    <property type="entry name" value="Rieske_RO_Alpha_N"/>
    <property type="match status" value="1"/>
</dbReference>
<dbReference type="PRINTS" id="PR00090">
    <property type="entry name" value="RNGDIOXGNASE"/>
</dbReference>
<name>A0A1B1YU35_9GAMM</name>
<dbReference type="STRING" id="1810504.PG2T_09130"/>
<dbReference type="FunCoup" id="A0A1B1YU35">
    <property type="interactions" value="51"/>
</dbReference>
<comment type="cofactor">
    <cofactor evidence="1">
        <name>Fe cation</name>
        <dbReference type="ChEBI" id="CHEBI:24875"/>
    </cofactor>
</comment>
<dbReference type="InterPro" id="IPR001663">
    <property type="entry name" value="Rng_hydr_dOase-A"/>
</dbReference>
<dbReference type="InterPro" id="IPR015879">
    <property type="entry name" value="Ring_hydroxy_dOase_asu_C_dom"/>
</dbReference>
<dbReference type="PANTHER" id="PTHR43756:SF5">
    <property type="entry name" value="CHOLINE MONOOXYGENASE, CHLOROPLASTIC"/>
    <property type="match status" value="1"/>
</dbReference>
<protein>
    <recommendedName>
        <fullName evidence="8">Rieske domain-containing protein</fullName>
    </recommendedName>
</protein>
<accession>A0A1B1YU35</accession>
<evidence type="ECO:0000259" key="8">
    <source>
        <dbReference type="PROSITE" id="PS51296"/>
    </source>
</evidence>